<feature type="compositionally biased region" description="Polar residues" evidence="2">
    <location>
        <begin position="321"/>
        <end position="331"/>
    </location>
</feature>
<feature type="compositionally biased region" description="Low complexity" evidence="2">
    <location>
        <begin position="240"/>
        <end position="274"/>
    </location>
</feature>
<evidence type="ECO:0000313" key="3">
    <source>
        <dbReference type="EMBL" id="KAJ6242235.1"/>
    </source>
</evidence>
<dbReference type="EMBL" id="JAOAOG010000180">
    <property type="protein sequence ID" value="KAJ6242235.1"/>
    <property type="molecule type" value="Genomic_DNA"/>
</dbReference>
<evidence type="ECO:0000256" key="2">
    <source>
        <dbReference type="SAM" id="MobiDB-lite"/>
    </source>
</evidence>
<comment type="caution">
    <text evidence="3">The sequence shown here is derived from an EMBL/GenBank/DDBJ whole genome shotgun (WGS) entry which is preliminary data.</text>
</comment>
<sequence>MGNYSIKTSQIKVLTEEKFNRHLSRIKKKNKAICVLSENGTFVAFNFLFQNLLHITQTNIFDHSIIEFIPQVQPTTKKTSLSLLRDELDHLQNSKNGFQEFEFSFQARKEGHYIPTRTILSIFCVTKKIYFQLVSKPKPRKYANKRTREYIPNENFSNKKKILNNTYQLIGRSYTYTGVKNQQTYLKNTNKIRRIQTTLSPNYKPIIIHKNFTNIQRFRTPNLFCKNKQSLSNTKIKLENNNNRNNRNNNNNINRNHNTNVDTNNATTTTTTTTTTTNNNNIIIHNINQQQNNELLNQNYFFNNKDFRHINDPQQLIDVQPQKNNFNSSNKRTSDYENNDRSTDNEHYKNKNVFKKKIENLKLTQQMKVLNKKSEAKINQIYSKIENIKNIIRNLEDHLIEYQVTNTMYDIQDHIKKTEKFYIFQLENLIKKK</sequence>
<proteinExistence type="predicted"/>
<dbReference type="Gene3D" id="3.30.450.20">
    <property type="entry name" value="PAS domain"/>
    <property type="match status" value="1"/>
</dbReference>
<evidence type="ECO:0000256" key="1">
    <source>
        <dbReference type="SAM" id="Coils"/>
    </source>
</evidence>
<feature type="coiled-coil region" evidence="1">
    <location>
        <begin position="378"/>
        <end position="405"/>
    </location>
</feature>
<organism evidence="3 4">
    <name type="scientific">Anaeramoeba flamelloides</name>
    <dbReference type="NCBI Taxonomy" id="1746091"/>
    <lineage>
        <taxon>Eukaryota</taxon>
        <taxon>Metamonada</taxon>
        <taxon>Anaeramoebidae</taxon>
        <taxon>Anaeramoeba</taxon>
    </lineage>
</organism>
<gene>
    <name evidence="3" type="ORF">M0813_03035</name>
</gene>
<feature type="region of interest" description="Disordered" evidence="2">
    <location>
        <begin position="239"/>
        <end position="274"/>
    </location>
</feature>
<keyword evidence="4" id="KW-1185">Reference proteome</keyword>
<protein>
    <submittedName>
        <fullName evidence="3">Uncharacterized protein</fullName>
    </submittedName>
</protein>
<evidence type="ECO:0000313" key="4">
    <source>
        <dbReference type="Proteomes" id="UP001150062"/>
    </source>
</evidence>
<feature type="region of interest" description="Disordered" evidence="2">
    <location>
        <begin position="318"/>
        <end position="346"/>
    </location>
</feature>
<dbReference type="Proteomes" id="UP001150062">
    <property type="component" value="Unassembled WGS sequence"/>
</dbReference>
<reference evidence="3" key="1">
    <citation type="submission" date="2022-08" db="EMBL/GenBank/DDBJ databases">
        <title>Novel sulfate-reducing endosymbionts in the free-living metamonad Anaeramoeba.</title>
        <authorList>
            <person name="Jerlstrom-Hultqvist J."/>
            <person name="Cepicka I."/>
            <person name="Gallot-Lavallee L."/>
            <person name="Salas-Leiva D."/>
            <person name="Curtis B.A."/>
            <person name="Zahonova K."/>
            <person name="Pipaliya S."/>
            <person name="Dacks J."/>
            <person name="Roger A.J."/>
        </authorList>
    </citation>
    <scope>NUCLEOTIDE SEQUENCE</scope>
    <source>
        <strain evidence="3">Schooner1</strain>
    </source>
</reference>
<name>A0ABQ8YCD6_9EUKA</name>
<accession>A0ABQ8YCD6</accession>
<keyword evidence="1" id="KW-0175">Coiled coil</keyword>
<feature type="compositionally biased region" description="Basic and acidic residues" evidence="2">
    <location>
        <begin position="332"/>
        <end position="346"/>
    </location>
</feature>